<dbReference type="EnsemblMetazoa" id="ASTEI08230-RA">
    <property type="protein sequence ID" value="ASTEI08230-PA"/>
    <property type="gene ID" value="ASTEI08230"/>
</dbReference>
<dbReference type="AlphaFoldDB" id="A0A182YIE4"/>
<dbReference type="VEuPathDB" id="VectorBase:ASTEI20_042678"/>
<dbReference type="VEuPathDB" id="VectorBase:ASTEI08230"/>
<dbReference type="Proteomes" id="UP000076408">
    <property type="component" value="Unassembled WGS sequence"/>
</dbReference>
<evidence type="ECO:0000313" key="2">
    <source>
        <dbReference type="Proteomes" id="UP000076408"/>
    </source>
</evidence>
<accession>A0A182YIE4</accession>
<dbReference type="InterPro" id="IPR010512">
    <property type="entry name" value="DUF1091"/>
</dbReference>
<dbReference type="PANTHER" id="PTHR20898">
    <property type="entry name" value="DAEDALUS ON 3-RELATED-RELATED"/>
    <property type="match status" value="1"/>
</dbReference>
<dbReference type="Pfam" id="PF06477">
    <property type="entry name" value="DUF1091"/>
    <property type="match status" value="2"/>
</dbReference>
<protein>
    <submittedName>
        <fullName evidence="1">Uncharacterized protein</fullName>
    </submittedName>
</protein>
<dbReference type="VEuPathDB" id="VectorBase:ASTEI20_032497"/>
<dbReference type="VEuPathDB" id="VectorBase:ASTE002702"/>
<sequence length="442" mass="52747">MADNLAHKVLMYALLFFFVVVVVFFCYAMILHTEQSQIWSTIKDRGASRTMPNGTTNYWYYIVRAFIVWFSIVHCSQEPVPVYYPNRIVFTNDTKSFTVRVTRFICAETPYEVSELLQCKTVLRRNKPTFFNISLHVPKVLNKIFFQVKTYYRLNDYQEFPINVVVEVCAYFRNPSEDIFSRHLLSIMFETVPHLIHYCPHGNKTYTAVYWLEDKFFPKSMPAGDYRQDVWFRNEQNKTMFAYQAYFSVRRMAVQCNQGPVPVYYPNRIVFTNETKSFTVRVTRFICAETPYETSELLNCKTVLRRNRPTFFNVTVRIPEVLNTLYFQMKTFYRLNDYQEFPVNVIVEICAYFRNPSEEIFSRHVMSVMLETLPHMVHYCPHGNKTYNAVYWLEDKFFPKSVPAGDYRQDVWFRNGQNKTIFAYQAYFSVRRMGVLPSLIEW</sequence>
<evidence type="ECO:0000313" key="1">
    <source>
        <dbReference type="EnsemblMetazoa" id="ASTEI08230-PA"/>
    </source>
</evidence>
<keyword evidence="2" id="KW-1185">Reference proteome</keyword>
<proteinExistence type="predicted"/>
<name>A0A182YIE4_ANOST</name>
<reference evidence="2" key="1">
    <citation type="journal article" date="2014" name="Genome Biol.">
        <title>Genome analysis of a major urban malaria vector mosquito, Anopheles stephensi.</title>
        <authorList>
            <person name="Jiang X."/>
            <person name="Peery A."/>
            <person name="Hall A.B."/>
            <person name="Sharma A."/>
            <person name="Chen X.G."/>
            <person name="Waterhouse R.M."/>
            <person name="Komissarov A."/>
            <person name="Riehle M.M."/>
            <person name="Shouche Y."/>
            <person name="Sharakhova M.V."/>
            <person name="Lawson D."/>
            <person name="Pakpour N."/>
            <person name="Arensburger P."/>
            <person name="Davidson V.L."/>
            <person name="Eiglmeier K."/>
            <person name="Emrich S."/>
            <person name="George P."/>
            <person name="Kennedy R.C."/>
            <person name="Mane S.P."/>
            <person name="Maslen G."/>
            <person name="Oringanje C."/>
            <person name="Qi Y."/>
            <person name="Settlage R."/>
            <person name="Tojo M."/>
            <person name="Tubio J.M."/>
            <person name="Unger M.F."/>
            <person name="Wang B."/>
            <person name="Vernick K.D."/>
            <person name="Ribeiro J.M."/>
            <person name="James A.A."/>
            <person name="Michel K."/>
            <person name="Riehle M.A."/>
            <person name="Luckhart S."/>
            <person name="Sharakhov I.V."/>
            <person name="Tu Z."/>
        </authorList>
    </citation>
    <scope>NUCLEOTIDE SEQUENCE [LARGE SCALE GENOMIC DNA]</scope>
    <source>
        <strain evidence="2">Indian</strain>
    </source>
</reference>
<reference evidence="1" key="2">
    <citation type="submission" date="2020-05" db="UniProtKB">
        <authorList>
            <consortium name="EnsemblMetazoa"/>
        </authorList>
    </citation>
    <scope>IDENTIFICATION</scope>
    <source>
        <strain evidence="1">Indian</strain>
    </source>
</reference>
<dbReference type="PANTHER" id="PTHR20898:SF0">
    <property type="entry name" value="DAEDALUS ON 3-RELATED"/>
    <property type="match status" value="1"/>
</dbReference>
<organism evidence="1 2">
    <name type="scientific">Anopheles stephensi</name>
    <name type="common">Indo-Pakistan malaria mosquito</name>
    <dbReference type="NCBI Taxonomy" id="30069"/>
    <lineage>
        <taxon>Eukaryota</taxon>
        <taxon>Metazoa</taxon>
        <taxon>Ecdysozoa</taxon>
        <taxon>Arthropoda</taxon>
        <taxon>Hexapoda</taxon>
        <taxon>Insecta</taxon>
        <taxon>Pterygota</taxon>
        <taxon>Neoptera</taxon>
        <taxon>Endopterygota</taxon>
        <taxon>Diptera</taxon>
        <taxon>Nematocera</taxon>
        <taxon>Culicoidea</taxon>
        <taxon>Culicidae</taxon>
        <taxon>Anophelinae</taxon>
        <taxon>Anopheles</taxon>
    </lineage>
</organism>